<dbReference type="AlphaFoldDB" id="G5A4H6"/>
<feature type="compositionally biased region" description="Basic residues" evidence="1">
    <location>
        <begin position="93"/>
        <end position="104"/>
    </location>
</feature>
<evidence type="ECO:0000313" key="3">
    <source>
        <dbReference type="Proteomes" id="UP000002640"/>
    </source>
</evidence>
<organism evidence="2 3">
    <name type="scientific">Phytophthora sojae (strain P6497)</name>
    <name type="common">Soybean stem and root rot agent</name>
    <name type="synonym">Phytophthora megasperma f. sp. glycines</name>
    <dbReference type="NCBI Taxonomy" id="1094619"/>
    <lineage>
        <taxon>Eukaryota</taxon>
        <taxon>Sar</taxon>
        <taxon>Stramenopiles</taxon>
        <taxon>Oomycota</taxon>
        <taxon>Peronosporomycetes</taxon>
        <taxon>Peronosporales</taxon>
        <taxon>Peronosporaceae</taxon>
        <taxon>Phytophthora</taxon>
    </lineage>
</organism>
<feature type="compositionally biased region" description="Basic and acidic residues" evidence="1">
    <location>
        <begin position="105"/>
        <end position="122"/>
    </location>
</feature>
<dbReference type="Proteomes" id="UP000002640">
    <property type="component" value="Unassembled WGS sequence"/>
</dbReference>
<dbReference type="KEGG" id="psoj:PHYSODRAFT_305062"/>
<gene>
    <name evidence="2" type="ORF">PHYSODRAFT_305062</name>
</gene>
<feature type="region of interest" description="Disordered" evidence="1">
    <location>
        <begin position="92"/>
        <end position="122"/>
    </location>
</feature>
<accession>G5A4H6</accession>
<dbReference type="OMA" id="GYLFAHK"/>
<dbReference type="GeneID" id="20642509"/>
<evidence type="ECO:0000313" key="2">
    <source>
        <dbReference type="EMBL" id="EGZ09577.1"/>
    </source>
</evidence>
<dbReference type="InParanoid" id="G5A4H6"/>
<feature type="region of interest" description="Disordered" evidence="1">
    <location>
        <begin position="304"/>
        <end position="325"/>
    </location>
</feature>
<evidence type="ECO:0000256" key="1">
    <source>
        <dbReference type="SAM" id="MobiDB-lite"/>
    </source>
</evidence>
<dbReference type="EMBL" id="JH159159">
    <property type="protein sequence ID" value="EGZ09577.1"/>
    <property type="molecule type" value="Genomic_DNA"/>
</dbReference>
<dbReference type="RefSeq" id="XP_009534438.1">
    <property type="nucleotide sequence ID" value="XM_009536143.1"/>
</dbReference>
<feature type="compositionally biased region" description="Acidic residues" evidence="1">
    <location>
        <begin position="310"/>
        <end position="325"/>
    </location>
</feature>
<protein>
    <submittedName>
        <fullName evidence="2">Uncharacterized protein</fullName>
    </submittedName>
</protein>
<name>G5A4H6_PHYSP</name>
<sequence length="488" mass="54206">MDEDDVYASILARVGRPELDRQLHTVLRKEYRSIGRQVDRVSSSLAAARQLQSAAEFLRPSGDWQPKTLQAQLKSIEQLQSSLETALNEIERRTKKKKKKRQRKRIAEREEDSERKTKAMEKEKLRDREAIVLDDDDDEEADELAIVENNASANAEEDSGVEFLQVVTPADRAADVRTGDAECEENDAVTVEKRCRPVDVIEVEEDACEVEILEVETNDEGIEEGGGLECVGDEGGGVECVEDEGAVLECSPEGSDGNGETNEEVEALPSGLMRRSRDEAVRVKEEVIDQQAILKVDRQEACEGASVDGSETESPMELEVPESSEESAVELEMSDSEQLAMELEVFDSDSDNDDDFSLCRELVDKLQNESDATHQLVVFPQTVAVLRSYLLDRKHLEVDEYLYAHKTFTDGELTEMGCAIETIASVGMDLPRQPRVKMALNDLLTLVEQLEHTLGELPTCLDPYVCVVFWAVGVSVADDVSVCLCAGL</sequence>
<proteinExistence type="predicted"/>
<keyword evidence="3" id="KW-1185">Reference proteome</keyword>
<dbReference type="SMR" id="G5A4H6"/>
<reference evidence="2 3" key="1">
    <citation type="journal article" date="2006" name="Science">
        <title>Phytophthora genome sequences uncover evolutionary origins and mechanisms of pathogenesis.</title>
        <authorList>
            <person name="Tyler B.M."/>
            <person name="Tripathy S."/>
            <person name="Zhang X."/>
            <person name="Dehal P."/>
            <person name="Jiang R.H."/>
            <person name="Aerts A."/>
            <person name="Arredondo F.D."/>
            <person name="Baxter L."/>
            <person name="Bensasson D."/>
            <person name="Beynon J.L."/>
            <person name="Chapman J."/>
            <person name="Damasceno C.M."/>
            <person name="Dorrance A.E."/>
            <person name="Dou D."/>
            <person name="Dickerman A.W."/>
            <person name="Dubchak I.L."/>
            <person name="Garbelotto M."/>
            <person name="Gijzen M."/>
            <person name="Gordon S.G."/>
            <person name="Govers F."/>
            <person name="Grunwald N.J."/>
            <person name="Huang W."/>
            <person name="Ivors K.L."/>
            <person name="Jones R.W."/>
            <person name="Kamoun S."/>
            <person name="Krampis K."/>
            <person name="Lamour K.H."/>
            <person name="Lee M.K."/>
            <person name="McDonald W.H."/>
            <person name="Medina M."/>
            <person name="Meijer H.J."/>
            <person name="Nordberg E.K."/>
            <person name="Maclean D.J."/>
            <person name="Ospina-Giraldo M.D."/>
            <person name="Morris P.F."/>
            <person name="Phuntumart V."/>
            <person name="Putnam N.H."/>
            <person name="Rash S."/>
            <person name="Rose J.K."/>
            <person name="Sakihama Y."/>
            <person name="Salamov A.A."/>
            <person name="Savidor A."/>
            <person name="Scheuring C.F."/>
            <person name="Smith B.M."/>
            <person name="Sobral B.W."/>
            <person name="Terry A."/>
            <person name="Torto-Alalibo T.A."/>
            <person name="Win J."/>
            <person name="Xu Z."/>
            <person name="Zhang H."/>
            <person name="Grigoriev I.V."/>
            <person name="Rokhsar D.S."/>
            <person name="Boore J.L."/>
        </authorList>
    </citation>
    <scope>NUCLEOTIDE SEQUENCE [LARGE SCALE GENOMIC DNA]</scope>
    <source>
        <strain evidence="2 3">P6497</strain>
    </source>
</reference>